<dbReference type="Gene3D" id="3.40.190.80">
    <property type="match status" value="1"/>
</dbReference>
<keyword evidence="1" id="KW-0460">Magnesium</keyword>
<dbReference type="Pfam" id="PF00459">
    <property type="entry name" value="Inositol_P"/>
    <property type="match status" value="1"/>
</dbReference>
<organism evidence="2 3">
    <name type="scientific">Subtercola vilae</name>
    <dbReference type="NCBI Taxonomy" id="2056433"/>
    <lineage>
        <taxon>Bacteria</taxon>
        <taxon>Bacillati</taxon>
        <taxon>Actinomycetota</taxon>
        <taxon>Actinomycetes</taxon>
        <taxon>Micrococcales</taxon>
        <taxon>Microbacteriaceae</taxon>
        <taxon>Subtercola</taxon>
    </lineage>
</organism>
<proteinExistence type="predicted"/>
<dbReference type="Gene3D" id="3.30.540.10">
    <property type="entry name" value="Fructose-1,6-Bisphosphatase, subunit A, domain 1"/>
    <property type="match status" value="1"/>
</dbReference>
<dbReference type="Proteomes" id="UP000306192">
    <property type="component" value="Unassembled WGS sequence"/>
</dbReference>
<dbReference type="CDD" id="cd01637">
    <property type="entry name" value="IMPase_like"/>
    <property type="match status" value="1"/>
</dbReference>
<dbReference type="PANTHER" id="PTHR20854:SF4">
    <property type="entry name" value="INOSITOL-1-MONOPHOSPHATASE-RELATED"/>
    <property type="match status" value="1"/>
</dbReference>
<protein>
    <submittedName>
        <fullName evidence="2">3'(2'),5'-bisphosphate nucleotidase CysQ</fullName>
    </submittedName>
</protein>
<dbReference type="PANTHER" id="PTHR20854">
    <property type="entry name" value="INOSITOL MONOPHOSPHATASE"/>
    <property type="match status" value="1"/>
</dbReference>
<keyword evidence="3" id="KW-1185">Reference proteome</keyword>
<evidence type="ECO:0000313" key="2">
    <source>
        <dbReference type="EMBL" id="TIH39029.1"/>
    </source>
</evidence>
<dbReference type="GO" id="GO:0008934">
    <property type="term" value="F:inositol monophosphate 1-phosphatase activity"/>
    <property type="evidence" value="ECO:0007669"/>
    <property type="project" value="TreeGrafter"/>
</dbReference>
<dbReference type="GO" id="GO:0007165">
    <property type="term" value="P:signal transduction"/>
    <property type="evidence" value="ECO:0007669"/>
    <property type="project" value="TreeGrafter"/>
</dbReference>
<dbReference type="InterPro" id="IPR000760">
    <property type="entry name" value="Inositol_monophosphatase-like"/>
</dbReference>
<dbReference type="SUPFAM" id="SSF56655">
    <property type="entry name" value="Carbohydrate phosphatase"/>
    <property type="match status" value="1"/>
</dbReference>
<sequence length="272" mass="28320">MSSRFTAYASPADVDLVSQVEEIAHKAGERLLALYSPSIRPTDRQSMLTAARANEEAAAAGLRAALEQARPDARFSDEQNETSSLPDGEWWVVDTVEGNVNHVHGLSEWCVSIALVRDNVPVLTVIRQPVGDLTFTAVLDGGAFVNDVPLRVSAKNGLDIAVVSTGQAEAGQADTYRRIGESITAMLGSALAVRAQVPSTFPILLVAAGHSDAFWQYEPNLPGVAAGVLLTTEAGGTVSTIDGGPWAPGADTILIAAPGVHAAALDVLGSVS</sequence>
<reference evidence="2 3" key="1">
    <citation type="journal article" date="2019" name="Microorganisms">
        <title>Systematic Affiliation and Genome Analysis of Subtercola vilae DB165(T) with Particular Emphasis on Cold Adaptation of an Isolate from a High-Altitude Cold Volcano Lake.</title>
        <authorList>
            <person name="Villalobos A.S."/>
            <person name="Wiese J."/>
            <person name="Imhoff J.F."/>
            <person name="Dorador C."/>
            <person name="Keller A."/>
            <person name="Hentschel U."/>
        </authorList>
    </citation>
    <scope>NUCLEOTIDE SEQUENCE [LARGE SCALE GENOMIC DNA]</scope>
    <source>
        <strain evidence="2 3">DB165</strain>
    </source>
</reference>
<dbReference type="OrthoDB" id="9785695at2"/>
<dbReference type="AlphaFoldDB" id="A0A4T2C5L1"/>
<evidence type="ECO:0000256" key="1">
    <source>
        <dbReference type="PIRSR" id="PIRSR600760-2"/>
    </source>
</evidence>
<name>A0A4T2C5L1_9MICO</name>
<dbReference type="GO" id="GO:0046872">
    <property type="term" value="F:metal ion binding"/>
    <property type="evidence" value="ECO:0007669"/>
    <property type="project" value="UniProtKB-KW"/>
</dbReference>
<accession>A0A4T2C5L1</accession>
<keyword evidence="1" id="KW-0479">Metal-binding</keyword>
<dbReference type="RefSeq" id="WP_136641260.1">
    <property type="nucleotide sequence ID" value="NZ_QYRT01000007.1"/>
</dbReference>
<dbReference type="GO" id="GO:0006020">
    <property type="term" value="P:inositol metabolic process"/>
    <property type="evidence" value="ECO:0007669"/>
    <property type="project" value="TreeGrafter"/>
</dbReference>
<comment type="cofactor">
    <cofactor evidence="1">
        <name>Mg(2+)</name>
        <dbReference type="ChEBI" id="CHEBI:18420"/>
    </cofactor>
</comment>
<feature type="binding site" evidence="1">
    <location>
        <position position="94"/>
    </location>
    <ligand>
        <name>Mg(2+)</name>
        <dbReference type="ChEBI" id="CHEBI:18420"/>
        <label>1</label>
        <note>catalytic</note>
    </ligand>
</feature>
<comment type="caution">
    <text evidence="2">The sequence shown here is derived from an EMBL/GenBank/DDBJ whole genome shotgun (WGS) entry which is preliminary data.</text>
</comment>
<dbReference type="EMBL" id="QYRT01000007">
    <property type="protein sequence ID" value="TIH39029.1"/>
    <property type="molecule type" value="Genomic_DNA"/>
</dbReference>
<gene>
    <name evidence="2" type="ORF">D4765_05595</name>
</gene>
<dbReference type="PRINTS" id="PR00377">
    <property type="entry name" value="IMPHPHTASES"/>
</dbReference>
<evidence type="ECO:0000313" key="3">
    <source>
        <dbReference type="Proteomes" id="UP000306192"/>
    </source>
</evidence>